<sequence length="344" mass="38545">MLQVVDPKYDFNTAEIGRHLYPKQKATIARELLEVLGFPHPLAHGHVTGTLAELRETLATTIYFREYTENVKLFHERARGNQDVLAKQKSATTALNHVFSELGLQLEAMQNGREPRTAEGRRGSRMYGGWKLLRAPKERTRPVVGPVGVDLMAQLLKLRVEDSAVLKSRIQGPLREYVDGVPFRWPTMHANASEICGKSFASKQALEGHRGRKGCTPAKLPSDRAYSKYHGLEPGAAHALKRQSNTAAVSKYRHTLDGKRAVFRARHISKLRSMVIDAVPAPPMPKAPNFVRPPISWLIADAQLLPFEVPELFESGKTGLSHKTWSLKYHPDKVEVCIHDFTSL</sequence>
<name>A0A1Y1ILM8_KLENI</name>
<protein>
    <submittedName>
        <fullName evidence="1">Uncharacterized protein</fullName>
    </submittedName>
</protein>
<evidence type="ECO:0000313" key="2">
    <source>
        <dbReference type="Proteomes" id="UP000054558"/>
    </source>
</evidence>
<accession>A0A1Y1ILM8</accession>
<dbReference type="EMBL" id="DF237498">
    <property type="protein sequence ID" value="GAQ89676.1"/>
    <property type="molecule type" value="Genomic_DNA"/>
</dbReference>
<dbReference type="AlphaFoldDB" id="A0A1Y1ILM8"/>
<keyword evidence="2" id="KW-1185">Reference proteome</keyword>
<gene>
    <name evidence="1" type="ORF">KFL_005490055</name>
</gene>
<dbReference type="Proteomes" id="UP000054558">
    <property type="component" value="Unassembled WGS sequence"/>
</dbReference>
<organism evidence="1 2">
    <name type="scientific">Klebsormidium nitens</name>
    <name type="common">Green alga</name>
    <name type="synonym">Ulothrix nitens</name>
    <dbReference type="NCBI Taxonomy" id="105231"/>
    <lineage>
        <taxon>Eukaryota</taxon>
        <taxon>Viridiplantae</taxon>
        <taxon>Streptophyta</taxon>
        <taxon>Klebsormidiophyceae</taxon>
        <taxon>Klebsormidiales</taxon>
        <taxon>Klebsormidiaceae</taxon>
        <taxon>Klebsormidium</taxon>
    </lineage>
</organism>
<evidence type="ECO:0000313" key="1">
    <source>
        <dbReference type="EMBL" id="GAQ89676.1"/>
    </source>
</evidence>
<proteinExistence type="predicted"/>
<reference evidence="1 2" key="1">
    <citation type="journal article" date="2014" name="Nat. Commun.">
        <title>Klebsormidium flaccidum genome reveals primary factors for plant terrestrial adaptation.</title>
        <authorList>
            <person name="Hori K."/>
            <person name="Maruyama F."/>
            <person name="Fujisawa T."/>
            <person name="Togashi T."/>
            <person name="Yamamoto N."/>
            <person name="Seo M."/>
            <person name="Sato S."/>
            <person name="Yamada T."/>
            <person name="Mori H."/>
            <person name="Tajima N."/>
            <person name="Moriyama T."/>
            <person name="Ikeuchi M."/>
            <person name="Watanabe M."/>
            <person name="Wada H."/>
            <person name="Kobayashi K."/>
            <person name="Saito M."/>
            <person name="Masuda T."/>
            <person name="Sasaki-Sekimoto Y."/>
            <person name="Mashiguchi K."/>
            <person name="Awai K."/>
            <person name="Shimojima M."/>
            <person name="Masuda S."/>
            <person name="Iwai M."/>
            <person name="Nobusawa T."/>
            <person name="Narise T."/>
            <person name="Kondo S."/>
            <person name="Saito H."/>
            <person name="Sato R."/>
            <person name="Murakawa M."/>
            <person name="Ihara Y."/>
            <person name="Oshima-Yamada Y."/>
            <person name="Ohtaka K."/>
            <person name="Satoh M."/>
            <person name="Sonobe K."/>
            <person name="Ishii M."/>
            <person name="Ohtani R."/>
            <person name="Kanamori-Sato M."/>
            <person name="Honoki R."/>
            <person name="Miyazaki D."/>
            <person name="Mochizuki H."/>
            <person name="Umetsu J."/>
            <person name="Higashi K."/>
            <person name="Shibata D."/>
            <person name="Kamiya Y."/>
            <person name="Sato N."/>
            <person name="Nakamura Y."/>
            <person name="Tabata S."/>
            <person name="Ida S."/>
            <person name="Kurokawa K."/>
            <person name="Ohta H."/>
        </authorList>
    </citation>
    <scope>NUCLEOTIDE SEQUENCE [LARGE SCALE GENOMIC DNA]</scope>
    <source>
        <strain evidence="1 2">NIES-2285</strain>
    </source>
</reference>